<comment type="similarity">
    <text evidence="3">Belongs to the cyclin family.</text>
</comment>
<dbReference type="AlphaFoldDB" id="A0A9N8YVM3"/>
<feature type="non-terminal residue" evidence="5">
    <location>
        <position position="1"/>
    </location>
</feature>
<proteinExistence type="inferred from homology"/>
<dbReference type="SMART" id="SM00385">
    <property type="entry name" value="CYCLIN"/>
    <property type="match status" value="2"/>
</dbReference>
<keyword evidence="6" id="KW-1185">Reference proteome</keyword>
<evidence type="ECO:0000313" key="6">
    <source>
        <dbReference type="Proteomes" id="UP000789831"/>
    </source>
</evidence>
<evidence type="ECO:0000313" key="5">
    <source>
        <dbReference type="EMBL" id="CAG8450999.1"/>
    </source>
</evidence>
<dbReference type="PANTHER" id="PTHR10026">
    <property type="entry name" value="CYCLIN"/>
    <property type="match status" value="1"/>
</dbReference>
<comment type="caution">
    <text evidence="5">The sequence shown here is derived from an EMBL/GenBank/DDBJ whole genome shotgun (WGS) entry which is preliminary data.</text>
</comment>
<evidence type="ECO:0000256" key="1">
    <source>
        <dbReference type="ARBA" id="ARBA00023015"/>
    </source>
</evidence>
<dbReference type="InterPro" id="IPR000812">
    <property type="entry name" value="TFIIB"/>
</dbReference>
<feature type="domain" description="Cyclin-like" evidence="4">
    <location>
        <begin position="64"/>
        <end position="161"/>
    </location>
</feature>
<name>A0A9N8YVM3_9GLOM</name>
<evidence type="ECO:0000256" key="3">
    <source>
        <dbReference type="RuleBase" id="RU000383"/>
    </source>
</evidence>
<dbReference type="InterPro" id="IPR036915">
    <property type="entry name" value="Cyclin-like_sf"/>
</dbReference>
<dbReference type="GO" id="GO:0006357">
    <property type="term" value="P:regulation of transcription by RNA polymerase II"/>
    <property type="evidence" value="ECO:0007669"/>
    <property type="project" value="InterPro"/>
</dbReference>
<evidence type="ECO:0000256" key="2">
    <source>
        <dbReference type="ARBA" id="ARBA00023163"/>
    </source>
</evidence>
<keyword evidence="3" id="KW-0195">Cyclin</keyword>
<evidence type="ECO:0000259" key="4">
    <source>
        <dbReference type="SMART" id="SM00385"/>
    </source>
</evidence>
<dbReference type="Pfam" id="PF00134">
    <property type="entry name" value="Cyclin_N"/>
    <property type="match status" value="1"/>
</dbReference>
<feature type="domain" description="Cyclin-like" evidence="4">
    <location>
        <begin position="174"/>
        <end position="255"/>
    </location>
</feature>
<dbReference type="Proteomes" id="UP000789831">
    <property type="component" value="Unassembled WGS sequence"/>
</dbReference>
<keyword evidence="2" id="KW-0804">Transcription</keyword>
<sequence>MSATDNSQPTVTSSPELVGDSINYLSKKSQTYFSREEIQQFLKFHNNESSRGSSNIAIRSQWIDFINTVGRKLGFPQSTICTAQVLYNRFFLFHSTKEYPPNDISSACLFAAMKFEETHKKLKDIVAAVQSVRHPNSSEPSDQLVEEQRKKMVGYERLILESICFDFKVQDPYKYIIKFTKKLEGQKVVAEKAWKICSDSYKTTLCLRFPPHTIAAASIYLAAHFLGKKDFLFSSNADGQPWYKICLSRIEDIEDSSSADAWKVSSSGYETVRYIFTPDASDTP</sequence>
<dbReference type="SUPFAM" id="SSF47954">
    <property type="entry name" value="Cyclin-like"/>
    <property type="match status" value="2"/>
</dbReference>
<accession>A0A9N8YVM3</accession>
<keyword evidence="1" id="KW-0805">Transcription regulation</keyword>
<dbReference type="EMBL" id="CAJVPL010000126">
    <property type="protein sequence ID" value="CAG8450999.1"/>
    <property type="molecule type" value="Genomic_DNA"/>
</dbReference>
<dbReference type="PRINTS" id="PR00685">
    <property type="entry name" value="TIFACTORIIB"/>
</dbReference>
<dbReference type="InterPro" id="IPR006671">
    <property type="entry name" value="Cyclin_N"/>
</dbReference>
<dbReference type="GO" id="GO:0070897">
    <property type="term" value="P:transcription preinitiation complex assembly"/>
    <property type="evidence" value="ECO:0007669"/>
    <property type="project" value="InterPro"/>
</dbReference>
<dbReference type="CDD" id="cd20546">
    <property type="entry name" value="CYCLIN_SpCG1C_ScCTK2-like_rpt2"/>
    <property type="match status" value="1"/>
</dbReference>
<gene>
    <name evidence="5" type="ORF">AGERDE_LOCUS1728</name>
</gene>
<protein>
    <submittedName>
        <fullName evidence="5">12389_t:CDS:1</fullName>
    </submittedName>
</protein>
<reference evidence="5" key="1">
    <citation type="submission" date="2021-06" db="EMBL/GenBank/DDBJ databases">
        <authorList>
            <person name="Kallberg Y."/>
            <person name="Tangrot J."/>
            <person name="Rosling A."/>
        </authorList>
    </citation>
    <scope>NUCLEOTIDE SEQUENCE</scope>
    <source>
        <strain evidence="5">MT106</strain>
    </source>
</reference>
<dbReference type="GO" id="GO:0016538">
    <property type="term" value="F:cyclin-dependent protein serine/threonine kinase regulator activity"/>
    <property type="evidence" value="ECO:0007669"/>
    <property type="project" value="InterPro"/>
</dbReference>
<dbReference type="OrthoDB" id="25002at2759"/>
<dbReference type="InterPro" id="IPR013763">
    <property type="entry name" value="Cyclin-like_dom"/>
</dbReference>
<dbReference type="InterPro" id="IPR043198">
    <property type="entry name" value="Cyclin/Ssn8"/>
</dbReference>
<dbReference type="Gene3D" id="1.10.472.10">
    <property type="entry name" value="Cyclin-like"/>
    <property type="match status" value="2"/>
</dbReference>
<organism evidence="5 6">
    <name type="scientific">Ambispora gerdemannii</name>
    <dbReference type="NCBI Taxonomy" id="144530"/>
    <lineage>
        <taxon>Eukaryota</taxon>
        <taxon>Fungi</taxon>
        <taxon>Fungi incertae sedis</taxon>
        <taxon>Mucoromycota</taxon>
        <taxon>Glomeromycotina</taxon>
        <taxon>Glomeromycetes</taxon>
        <taxon>Archaeosporales</taxon>
        <taxon>Ambisporaceae</taxon>
        <taxon>Ambispora</taxon>
    </lineage>
</organism>